<protein>
    <submittedName>
        <fullName evidence="2">Uncharacterized protein</fullName>
    </submittedName>
</protein>
<dbReference type="RefSeq" id="WP_028976230.1">
    <property type="nucleotide sequence ID" value="NZ_AP021853.1"/>
</dbReference>
<dbReference type="InterPro" id="IPR036388">
    <property type="entry name" value="WH-like_DNA-bd_sf"/>
</dbReference>
<dbReference type="SUPFAM" id="SSF46785">
    <property type="entry name" value="Winged helix' DNA-binding domain"/>
    <property type="match status" value="1"/>
</dbReference>
<dbReference type="InterPro" id="IPR011991">
    <property type="entry name" value="ArsR-like_HTH"/>
</dbReference>
<organism evidence="2 3">
    <name type="scientific">Sporolactobacillus terrae</name>
    <dbReference type="NCBI Taxonomy" id="269673"/>
    <lineage>
        <taxon>Bacteria</taxon>
        <taxon>Bacillati</taxon>
        <taxon>Bacillota</taxon>
        <taxon>Bacilli</taxon>
        <taxon>Bacillales</taxon>
        <taxon>Sporolactobacillaceae</taxon>
        <taxon>Sporolactobacillus</taxon>
    </lineage>
</organism>
<dbReference type="GO" id="GO:0003677">
    <property type="term" value="F:DNA binding"/>
    <property type="evidence" value="ECO:0007669"/>
    <property type="project" value="UniProtKB-KW"/>
</dbReference>
<evidence type="ECO:0000313" key="2">
    <source>
        <dbReference type="EMBL" id="BBN98038.1"/>
    </source>
</evidence>
<dbReference type="EMBL" id="AP021853">
    <property type="protein sequence ID" value="BBN98038.1"/>
    <property type="molecule type" value="Genomic_DNA"/>
</dbReference>
<dbReference type="AlphaFoldDB" id="A0A5K7WZJ0"/>
<evidence type="ECO:0000313" key="3">
    <source>
        <dbReference type="Proteomes" id="UP000326951"/>
    </source>
</evidence>
<gene>
    <name evidence="2" type="ORF">St703_07430</name>
</gene>
<name>A0A5K7WZJ0_9BACL</name>
<accession>A0A5K7WZJ0</accession>
<reference evidence="2 3" key="1">
    <citation type="submission" date="2019-09" db="EMBL/GenBank/DDBJ databases">
        <title>Complete genome sequence of Sporolactobacillus terrae 70-3.</title>
        <authorList>
            <person name="Tanaka N."/>
            <person name="Shiwa Y."/>
            <person name="Fujita N."/>
            <person name="Tanasupawat S."/>
        </authorList>
    </citation>
    <scope>NUCLEOTIDE SEQUENCE [LARGE SCALE GENOMIC DNA]</scope>
    <source>
        <strain evidence="2 3">70-3</strain>
    </source>
</reference>
<dbReference type="CDD" id="cd00090">
    <property type="entry name" value="HTH_ARSR"/>
    <property type="match status" value="1"/>
</dbReference>
<dbReference type="Gene3D" id="1.10.10.10">
    <property type="entry name" value="Winged helix-like DNA-binding domain superfamily/Winged helix DNA-binding domain"/>
    <property type="match status" value="1"/>
</dbReference>
<keyword evidence="1" id="KW-0238">DNA-binding</keyword>
<sequence>MKELIGFGWEFTSPKERDARRKYGERERKKRHREREFVFLIKDFFSKAKGGLTLGEMGLLLFLARYMRFSEEGRLIFKSKRLSVSELAKLVKKSPSQVRRLLAELERRSLIFRIREGNNVYVELSEELFVCGSLNGENVKTVKIFKKTLGEVAKDLSLNELGFLMLMLESMHWRSHLLCSNSEEGDINKLNLLYKKDLPSKLGVSKDFVYRTLRKFQKLGVIAEVKEAKGGICLHPQIVSRQHINPNWEEICHCIESAQSKKYPKHDSEPA</sequence>
<dbReference type="Proteomes" id="UP000326951">
    <property type="component" value="Chromosome"/>
</dbReference>
<proteinExistence type="predicted"/>
<dbReference type="InterPro" id="IPR036390">
    <property type="entry name" value="WH_DNA-bd_sf"/>
</dbReference>
<evidence type="ECO:0000256" key="1">
    <source>
        <dbReference type="ARBA" id="ARBA00023125"/>
    </source>
</evidence>